<dbReference type="GO" id="GO:0045493">
    <property type="term" value="P:xylan catabolic process"/>
    <property type="evidence" value="ECO:0007669"/>
    <property type="project" value="UniProtKB-KW"/>
</dbReference>
<keyword evidence="4 10" id="KW-0732">Signal</keyword>
<evidence type="ECO:0000256" key="4">
    <source>
        <dbReference type="ARBA" id="ARBA00022729"/>
    </source>
</evidence>
<comment type="caution">
    <text evidence="12">The sequence shown here is derived from an EMBL/GenBank/DDBJ whole genome shotgun (WGS) entry which is preliminary data.</text>
</comment>
<dbReference type="PANTHER" id="PTHR31490:SF88">
    <property type="entry name" value="BETA-XYLANASE"/>
    <property type="match status" value="1"/>
</dbReference>
<keyword evidence="5 9" id="KW-0378">Hydrolase</keyword>
<dbReference type="RefSeq" id="WP_189082631.1">
    <property type="nucleotide sequence ID" value="NZ_BMMX01000053.1"/>
</dbReference>
<dbReference type="EMBL" id="BMMX01000053">
    <property type="protein sequence ID" value="GGL16827.1"/>
    <property type="molecule type" value="Genomic_DNA"/>
</dbReference>
<keyword evidence="13" id="KW-1185">Reference proteome</keyword>
<dbReference type="AlphaFoldDB" id="A0A8J3C582"/>
<keyword evidence="6 9" id="KW-0119">Carbohydrate metabolism</keyword>
<dbReference type="SUPFAM" id="SSF51445">
    <property type="entry name" value="(Trans)glycosidases"/>
    <property type="match status" value="1"/>
</dbReference>
<dbReference type="InterPro" id="IPR044846">
    <property type="entry name" value="GH10"/>
</dbReference>
<sequence length="385" mass="42419">MRPGRTGWGALALTALTLPLAAPATAQPAAAQPATAAPAAWTAAQPAAWTAAQPAAWTGAGRDAVPDTLRAAARGTGVRIGTAVDMDALAEDDAYRGEVATEFSTVTPENVMKWQLVEPQPGVYDWAAADRLVDFARAHRQTVRGHTLVWHNQNPAWLTEDAYTPAQLRALLKKHITDEVRHFRGRIWHWDVANEIFNDDGTWRDTIWLRNLGPGYVADALRWAHQADPRAKLFLNDYNNEGVNAKSDAYYALMRQLKAQHVPVHGYGVQGHLGVQYGFPADVRENLRRFEALGLSTAVTEVDVRMPLPADTVKEQAQARGFTVLLQACLLSRRCESYTLWGFTDRYSWVPGVFDGQGSATPMDEDLTPKPAYDAIRDTLELAGR</sequence>
<dbReference type="Pfam" id="PF00331">
    <property type="entry name" value="Glyco_hydro_10"/>
    <property type="match status" value="1"/>
</dbReference>
<comment type="catalytic activity">
    <reaction evidence="1 9">
        <text>Endohydrolysis of (1-&gt;4)-beta-D-xylosidic linkages in xylans.</text>
        <dbReference type="EC" id="3.2.1.8"/>
    </reaction>
</comment>
<keyword evidence="8 9" id="KW-0624">Polysaccharide degradation</keyword>
<evidence type="ECO:0000313" key="13">
    <source>
        <dbReference type="Proteomes" id="UP000656042"/>
    </source>
</evidence>
<name>A0A8J3C582_9ACTN</name>
<evidence type="ECO:0000256" key="10">
    <source>
        <dbReference type="SAM" id="SignalP"/>
    </source>
</evidence>
<evidence type="ECO:0000259" key="11">
    <source>
        <dbReference type="PROSITE" id="PS51760"/>
    </source>
</evidence>
<evidence type="ECO:0000256" key="8">
    <source>
        <dbReference type="ARBA" id="ARBA00023326"/>
    </source>
</evidence>
<dbReference type="InterPro" id="IPR001000">
    <property type="entry name" value="GH10_dom"/>
</dbReference>
<dbReference type="Gene3D" id="3.20.20.80">
    <property type="entry name" value="Glycosidases"/>
    <property type="match status" value="1"/>
</dbReference>
<evidence type="ECO:0000256" key="1">
    <source>
        <dbReference type="ARBA" id="ARBA00000681"/>
    </source>
</evidence>
<feature type="chain" id="PRO_5038845495" description="Beta-xylanase" evidence="10">
    <location>
        <begin position="27"/>
        <end position="385"/>
    </location>
</feature>
<gene>
    <name evidence="12" type="primary">xynA</name>
    <name evidence="12" type="ORF">GCM10012284_59220</name>
</gene>
<feature type="domain" description="GH10" evidence="11">
    <location>
        <begin position="63"/>
        <end position="379"/>
    </location>
</feature>
<dbReference type="EC" id="3.2.1.8" evidence="9"/>
<reference evidence="12" key="2">
    <citation type="submission" date="2020-09" db="EMBL/GenBank/DDBJ databases">
        <authorList>
            <person name="Sun Q."/>
            <person name="Zhou Y."/>
        </authorList>
    </citation>
    <scope>NUCLEOTIDE SEQUENCE</scope>
    <source>
        <strain evidence="12">CGMCC 4.7299</strain>
    </source>
</reference>
<comment type="similarity">
    <text evidence="2 9">Belongs to the glycosyl hydrolase 10 (cellulase F) family.</text>
</comment>
<evidence type="ECO:0000256" key="5">
    <source>
        <dbReference type="ARBA" id="ARBA00022801"/>
    </source>
</evidence>
<evidence type="ECO:0000256" key="9">
    <source>
        <dbReference type="RuleBase" id="RU361174"/>
    </source>
</evidence>
<keyword evidence="3" id="KW-0858">Xylan degradation</keyword>
<reference evidence="12" key="1">
    <citation type="journal article" date="2014" name="Int. J. Syst. Evol. Microbiol.">
        <title>Complete genome sequence of Corynebacterium casei LMG S-19264T (=DSM 44701T), isolated from a smear-ripened cheese.</title>
        <authorList>
            <consortium name="US DOE Joint Genome Institute (JGI-PGF)"/>
            <person name="Walter F."/>
            <person name="Albersmeier A."/>
            <person name="Kalinowski J."/>
            <person name="Ruckert C."/>
        </authorList>
    </citation>
    <scope>NUCLEOTIDE SEQUENCE</scope>
    <source>
        <strain evidence="12">CGMCC 4.7299</strain>
    </source>
</reference>
<dbReference type="PRINTS" id="PR00134">
    <property type="entry name" value="GLHYDRLASE10"/>
</dbReference>
<dbReference type="PROSITE" id="PS51760">
    <property type="entry name" value="GH10_2"/>
    <property type="match status" value="1"/>
</dbReference>
<dbReference type="SMART" id="SM00633">
    <property type="entry name" value="Glyco_10"/>
    <property type="match status" value="1"/>
</dbReference>
<keyword evidence="7 9" id="KW-0326">Glycosidase</keyword>
<evidence type="ECO:0000313" key="12">
    <source>
        <dbReference type="EMBL" id="GGL16827.1"/>
    </source>
</evidence>
<dbReference type="PANTHER" id="PTHR31490">
    <property type="entry name" value="GLYCOSYL HYDROLASE"/>
    <property type="match status" value="1"/>
</dbReference>
<proteinExistence type="inferred from homology"/>
<accession>A0A8J3C582</accession>
<evidence type="ECO:0000256" key="2">
    <source>
        <dbReference type="ARBA" id="ARBA00007495"/>
    </source>
</evidence>
<protein>
    <recommendedName>
        <fullName evidence="9">Beta-xylanase</fullName>
        <ecNumber evidence="9">3.2.1.8</ecNumber>
    </recommendedName>
</protein>
<dbReference type="InterPro" id="IPR017853">
    <property type="entry name" value="GH"/>
</dbReference>
<evidence type="ECO:0000256" key="3">
    <source>
        <dbReference type="ARBA" id="ARBA00022651"/>
    </source>
</evidence>
<dbReference type="GO" id="GO:0031176">
    <property type="term" value="F:endo-1,4-beta-xylanase activity"/>
    <property type="evidence" value="ECO:0007669"/>
    <property type="project" value="UniProtKB-EC"/>
</dbReference>
<feature type="signal peptide" evidence="10">
    <location>
        <begin position="1"/>
        <end position="26"/>
    </location>
</feature>
<evidence type="ECO:0000256" key="7">
    <source>
        <dbReference type="ARBA" id="ARBA00023295"/>
    </source>
</evidence>
<organism evidence="12 13">
    <name type="scientific">Mangrovihabitans endophyticus</name>
    <dbReference type="NCBI Taxonomy" id="1751298"/>
    <lineage>
        <taxon>Bacteria</taxon>
        <taxon>Bacillati</taxon>
        <taxon>Actinomycetota</taxon>
        <taxon>Actinomycetes</taxon>
        <taxon>Micromonosporales</taxon>
        <taxon>Micromonosporaceae</taxon>
        <taxon>Mangrovihabitans</taxon>
    </lineage>
</organism>
<dbReference type="Proteomes" id="UP000656042">
    <property type="component" value="Unassembled WGS sequence"/>
</dbReference>
<evidence type="ECO:0000256" key="6">
    <source>
        <dbReference type="ARBA" id="ARBA00023277"/>
    </source>
</evidence>